<name>A0AAD9ULG8_RIDPI</name>
<dbReference type="Gene3D" id="1.20.5.340">
    <property type="match status" value="1"/>
</dbReference>
<gene>
    <name evidence="2" type="ORF">NP493_11g14023</name>
</gene>
<feature type="coiled-coil region" evidence="1">
    <location>
        <begin position="51"/>
        <end position="92"/>
    </location>
</feature>
<organism evidence="2 3">
    <name type="scientific">Ridgeia piscesae</name>
    <name type="common">Tubeworm</name>
    <dbReference type="NCBI Taxonomy" id="27915"/>
    <lineage>
        <taxon>Eukaryota</taxon>
        <taxon>Metazoa</taxon>
        <taxon>Spiralia</taxon>
        <taxon>Lophotrochozoa</taxon>
        <taxon>Annelida</taxon>
        <taxon>Polychaeta</taxon>
        <taxon>Sedentaria</taxon>
        <taxon>Canalipalpata</taxon>
        <taxon>Sabellida</taxon>
        <taxon>Siboglinidae</taxon>
        <taxon>Ridgeia</taxon>
    </lineage>
</organism>
<sequence>MPKARKPSSVTDSDVGDTEVMVMRFVELLKDEGVLKTLRSALYPQALSDKLDKLTRTIADLTSQLETKEKKITALEERVERLEGECDRVEQYSRRGNLRFCGIPETGEGEDTTAKVVDFQYQNGLYPPPPSVSGRHYC</sequence>
<accession>A0AAD9ULG8</accession>
<dbReference type="AlphaFoldDB" id="A0AAD9ULG8"/>
<comment type="caution">
    <text evidence="2">The sequence shown here is derived from an EMBL/GenBank/DDBJ whole genome shotgun (WGS) entry which is preliminary data.</text>
</comment>
<evidence type="ECO:0000256" key="1">
    <source>
        <dbReference type="SAM" id="Coils"/>
    </source>
</evidence>
<evidence type="ECO:0000313" key="3">
    <source>
        <dbReference type="Proteomes" id="UP001209878"/>
    </source>
</evidence>
<reference evidence="2" key="1">
    <citation type="journal article" date="2023" name="Mol. Biol. Evol.">
        <title>Third-Generation Sequencing Reveals the Adaptive Role of the Epigenome in Three Deep-Sea Polychaetes.</title>
        <authorList>
            <person name="Perez M."/>
            <person name="Aroh O."/>
            <person name="Sun Y."/>
            <person name="Lan Y."/>
            <person name="Juniper S.K."/>
            <person name="Young C.R."/>
            <person name="Angers B."/>
            <person name="Qian P.Y."/>
        </authorList>
    </citation>
    <scope>NUCLEOTIDE SEQUENCE</scope>
    <source>
        <strain evidence="2">R07B-5</strain>
    </source>
</reference>
<evidence type="ECO:0000313" key="2">
    <source>
        <dbReference type="EMBL" id="KAK2193632.1"/>
    </source>
</evidence>
<keyword evidence="1" id="KW-0175">Coiled coil</keyword>
<protein>
    <submittedName>
        <fullName evidence="2">Uncharacterized protein</fullName>
    </submittedName>
</protein>
<keyword evidence="3" id="KW-1185">Reference proteome</keyword>
<dbReference type="EMBL" id="JAODUO010000010">
    <property type="protein sequence ID" value="KAK2193632.1"/>
    <property type="molecule type" value="Genomic_DNA"/>
</dbReference>
<proteinExistence type="predicted"/>
<dbReference type="Proteomes" id="UP001209878">
    <property type="component" value="Unassembled WGS sequence"/>
</dbReference>